<organism evidence="2 3">
    <name type="scientific">Candidatus Gottesmanbacteria bacterium RIFOXYB1_FULL_47_11</name>
    <dbReference type="NCBI Taxonomy" id="1798401"/>
    <lineage>
        <taxon>Bacteria</taxon>
        <taxon>Candidatus Gottesmaniibacteriota</taxon>
    </lineage>
</organism>
<dbReference type="STRING" id="1798401.A2363_00285"/>
<feature type="transmembrane region" description="Helical" evidence="1">
    <location>
        <begin position="39"/>
        <end position="62"/>
    </location>
</feature>
<keyword evidence="1" id="KW-0472">Membrane</keyword>
<accession>A0A1F6BDI9</accession>
<evidence type="ECO:0000313" key="3">
    <source>
        <dbReference type="Proteomes" id="UP000176186"/>
    </source>
</evidence>
<proteinExistence type="predicted"/>
<evidence type="ECO:0000313" key="2">
    <source>
        <dbReference type="EMBL" id="OGG34863.1"/>
    </source>
</evidence>
<evidence type="ECO:0008006" key="4">
    <source>
        <dbReference type="Google" id="ProtNLM"/>
    </source>
</evidence>
<feature type="transmembrane region" description="Helical" evidence="1">
    <location>
        <begin position="83"/>
        <end position="104"/>
    </location>
</feature>
<protein>
    <recommendedName>
        <fullName evidence="4">Integral membrane protein</fullName>
    </recommendedName>
</protein>
<evidence type="ECO:0000256" key="1">
    <source>
        <dbReference type="SAM" id="Phobius"/>
    </source>
</evidence>
<dbReference type="AlphaFoldDB" id="A0A1F6BDI9"/>
<keyword evidence="1" id="KW-1133">Transmembrane helix</keyword>
<comment type="caution">
    <text evidence="2">The sequence shown here is derived from an EMBL/GenBank/DDBJ whole genome shotgun (WGS) entry which is preliminary data.</text>
</comment>
<keyword evidence="1" id="KW-0812">Transmembrane</keyword>
<gene>
    <name evidence="2" type="ORF">A2363_00285</name>
</gene>
<sequence length="118" mass="12317">MTNKILAAGNDIIGTVDNPLPSAYQSVASGGLILFLTNIIRLVFVVAGIFAFINLIIAGFQYMSAGGDTKALASAFARIWQSLLGLVLVVGSFALAALFGYLLFGDAGFILSPQIYGP</sequence>
<name>A0A1F6BDI9_9BACT</name>
<reference evidence="2 3" key="1">
    <citation type="journal article" date="2016" name="Nat. Commun.">
        <title>Thousands of microbial genomes shed light on interconnected biogeochemical processes in an aquifer system.</title>
        <authorList>
            <person name="Anantharaman K."/>
            <person name="Brown C.T."/>
            <person name="Hug L.A."/>
            <person name="Sharon I."/>
            <person name="Castelle C.J."/>
            <person name="Probst A.J."/>
            <person name="Thomas B.C."/>
            <person name="Singh A."/>
            <person name="Wilkins M.J."/>
            <person name="Karaoz U."/>
            <person name="Brodie E.L."/>
            <person name="Williams K.H."/>
            <person name="Hubbard S.S."/>
            <person name="Banfield J.F."/>
        </authorList>
    </citation>
    <scope>NUCLEOTIDE SEQUENCE [LARGE SCALE GENOMIC DNA]</scope>
</reference>
<dbReference type="Proteomes" id="UP000176186">
    <property type="component" value="Unassembled WGS sequence"/>
</dbReference>
<dbReference type="EMBL" id="MFKE01000020">
    <property type="protein sequence ID" value="OGG34863.1"/>
    <property type="molecule type" value="Genomic_DNA"/>
</dbReference>